<protein>
    <recommendedName>
        <fullName evidence="3">Enoyl-CoA hydratase</fullName>
    </recommendedName>
</protein>
<dbReference type="InterPro" id="IPR029045">
    <property type="entry name" value="ClpP/crotonase-like_dom_sf"/>
</dbReference>
<dbReference type="GeneID" id="66978854"/>
<accession>A0A7R7VGW1</accession>
<dbReference type="EMBL" id="AP024416">
    <property type="protein sequence ID" value="BCR84495.1"/>
    <property type="molecule type" value="Genomic_DNA"/>
</dbReference>
<dbReference type="KEGG" id="ache:ACHE_11897S"/>
<evidence type="ECO:0000313" key="1">
    <source>
        <dbReference type="EMBL" id="BCR84495.1"/>
    </source>
</evidence>
<sequence length="130" mass="14530">MYLVTTGAVFPPTSLHFGPLFAETFSEKEAILARGLEIASDIAENVSPLAGALNRGLLWRGLDSPEETHLLESGILYHMFRGRDQREGVGAFLEKRTPNFRATLEEDGPREYPWWSEVDINPKAKGESKL</sequence>
<dbReference type="Proteomes" id="UP000637239">
    <property type="component" value="Chromosome 1"/>
</dbReference>
<dbReference type="Gene3D" id="1.10.12.10">
    <property type="entry name" value="Lyase 2-enoyl-coa Hydratase, Chain A, domain 2"/>
    <property type="match status" value="1"/>
</dbReference>
<evidence type="ECO:0000313" key="2">
    <source>
        <dbReference type="Proteomes" id="UP000637239"/>
    </source>
</evidence>
<dbReference type="SUPFAM" id="SSF52096">
    <property type="entry name" value="ClpP/crotonase"/>
    <property type="match status" value="1"/>
</dbReference>
<evidence type="ECO:0008006" key="3">
    <source>
        <dbReference type="Google" id="ProtNLM"/>
    </source>
</evidence>
<keyword evidence="2" id="KW-1185">Reference proteome</keyword>
<reference evidence="1" key="1">
    <citation type="submission" date="2021-01" db="EMBL/GenBank/DDBJ databases">
        <authorList>
            <consortium name="Aspergillus chevalieri M1 genome sequencing consortium"/>
            <person name="Kazuki M."/>
            <person name="Futagami T."/>
        </authorList>
    </citation>
    <scope>NUCLEOTIDE SEQUENCE</scope>
    <source>
        <strain evidence="1">M1</strain>
    </source>
</reference>
<gene>
    <name evidence="1" type="ORF">ACHE_11897S</name>
</gene>
<dbReference type="AlphaFoldDB" id="A0A7R7VGW1"/>
<dbReference type="InterPro" id="IPR014748">
    <property type="entry name" value="Enoyl-CoA_hydra_C"/>
</dbReference>
<name>A0A7R7VGW1_ASPCH</name>
<proteinExistence type="predicted"/>
<organism evidence="1 2">
    <name type="scientific">Aspergillus chevalieri</name>
    <name type="common">Eurotium chevalieri</name>
    <dbReference type="NCBI Taxonomy" id="182096"/>
    <lineage>
        <taxon>Eukaryota</taxon>
        <taxon>Fungi</taxon>
        <taxon>Dikarya</taxon>
        <taxon>Ascomycota</taxon>
        <taxon>Pezizomycotina</taxon>
        <taxon>Eurotiomycetes</taxon>
        <taxon>Eurotiomycetidae</taxon>
        <taxon>Eurotiales</taxon>
        <taxon>Aspergillaceae</taxon>
        <taxon>Aspergillus</taxon>
        <taxon>Aspergillus subgen. Aspergillus</taxon>
    </lineage>
</organism>
<dbReference type="RefSeq" id="XP_043133017.1">
    <property type="nucleotide sequence ID" value="XM_043276516.1"/>
</dbReference>
<reference evidence="1" key="2">
    <citation type="submission" date="2021-02" db="EMBL/GenBank/DDBJ databases">
        <title>Aspergillus chevalieri M1 genome sequence.</title>
        <authorList>
            <person name="Kadooka C."/>
            <person name="Mori K."/>
            <person name="Futagami T."/>
        </authorList>
    </citation>
    <scope>NUCLEOTIDE SEQUENCE</scope>
    <source>
        <strain evidence="1">M1</strain>
    </source>
</reference>